<feature type="domain" description="Antitoxin SocA-like Panacea" evidence="1">
    <location>
        <begin position="29"/>
        <end position="127"/>
    </location>
</feature>
<evidence type="ECO:0000313" key="3">
    <source>
        <dbReference type="Proteomes" id="UP000003964"/>
    </source>
</evidence>
<gene>
    <name evidence="2" type="ORF">HMPREF0400_01245</name>
</gene>
<dbReference type="EMBL" id="GG770383">
    <property type="protein sequence ID" value="EFG27913.2"/>
    <property type="molecule type" value="Genomic_DNA"/>
</dbReference>
<evidence type="ECO:0000259" key="1">
    <source>
        <dbReference type="Pfam" id="PF13274"/>
    </source>
</evidence>
<proteinExistence type="predicted"/>
<organism evidence="2 3">
    <name type="scientific">Fusobacterium periodonticum 1_1_41FAA</name>
    <dbReference type="NCBI Taxonomy" id="469621"/>
    <lineage>
        <taxon>Bacteria</taxon>
        <taxon>Fusobacteriati</taxon>
        <taxon>Fusobacteriota</taxon>
        <taxon>Fusobacteriia</taxon>
        <taxon>Fusobacteriales</taxon>
        <taxon>Fusobacteriaceae</taxon>
        <taxon>Fusobacterium</taxon>
    </lineage>
</organism>
<evidence type="ECO:0000313" key="2">
    <source>
        <dbReference type="EMBL" id="EFG27913.2"/>
    </source>
</evidence>
<protein>
    <submittedName>
        <fullName evidence="2">Phage-associated protein</fullName>
    </submittedName>
</protein>
<reference evidence="2 3" key="1">
    <citation type="submission" date="2010-03" db="EMBL/GenBank/DDBJ databases">
        <title>The Genome Sequence of Fusobacterium sp. 1_1_41FAA.</title>
        <authorList>
            <consortium name="The Broad Institute Genome Sequencing Platform"/>
            <person name="Ward D."/>
            <person name="Earl A."/>
            <person name="Feldgarden M."/>
            <person name="Gevers D."/>
            <person name="Young S.K."/>
            <person name="Zeng Q."/>
            <person name="Koehrsen M."/>
            <person name="Alvarado L."/>
            <person name="Berlin A."/>
            <person name="Borenstein D."/>
            <person name="Chapman S."/>
            <person name="Chen Z."/>
            <person name="Engels R."/>
            <person name="Freedman E."/>
            <person name="Gellesch M."/>
            <person name="Goldberg J."/>
            <person name="Griggs A."/>
            <person name="Gujja S."/>
            <person name="Heilman E."/>
            <person name="Heiman D."/>
            <person name="Hepburn T."/>
            <person name="Howarth C."/>
            <person name="Jen D."/>
            <person name="Larson L."/>
            <person name="Mehta T."/>
            <person name="Park D."/>
            <person name="Pearson M."/>
            <person name="Richards J."/>
            <person name="Roberts A."/>
            <person name="Saif S."/>
            <person name="Shea T."/>
            <person name="Shenoy N."/>
            <person name="Sisk P."/>
            <person name="Stolte C."/>
            <person name="Sykes S."/>
            <person name="Walk T."/>
            <person name="White J."/>
            <person name="Yandava C."/>
            <person name="Strauss J.C."/>
            <person name="Ambrose C.E."/>
            <person name="Allen-Vercoe E."/>
            <person name="Haas B."/>
            <person name="Henn M.R."/>
            <person name="Nusbaum C."/>
            <person name="Birren B."/>
        </authorList>
    </citation>
    <scope>NUCLEOTIDE SEQUENCE [LARGE SCALE GENOMIC DNA]</scope>
    <source>
        <strain evidence="2 3">1_1_41FAA</strain>
    </source>
</reference>
<name>D6LHN7_9FUSO</name>
<accession>D6LHN7</accession>
<dbReference type="InterPro" id="IPR025272">
    <property type="entry name" value="SocA_Panacea"/>
</dbReference>
<dbReference type="Proteomes" id="UP000003964">
    <property type="component" value="Unassembled WGS sequence"/>
</dbReference>
<dbReference type="Pfam" id="PF13274">
    <property type="entry name" value="SocA_Panacea"/>
    <property type="match status" value="1"/>
</dbReference>
<dbReference type="RefSeq" id="WP_008821181.1">
    <property type="nucleotide sequence ID" value="NZ_GG770383.1"/>
</dbReference>
<dbReference type="AlphaFoldDB" id="D6LHN7"/>
<sequence>MLKYDALDIAKYIIRWCDKNKLRITNLQLQKILFFIQKESIRKRGYGIFSNRIEAWQYGPVVPDVFYQFAGFGAMKLVLYEDLFSDVSPKDIIDDQSKEIIEGILREYIHVSPWDLVAKSHVSNGAWANSISMGEKYPITDQDISYEILKGL</sequence>